<dbReference type="InterPro" id="IPR002934">
    <property type="entry name" value="Polymerase_NTP_transf_dom"/>
</dbReference>
<dbReference type="InterPro" id="IPR036390">
    <property type="entry name" value="WH_DNA-bd_sf"/>
</dbReference>
<evidence type="ECO:0000259" key="1">
    <source>
        <dbReference type="Pfam" id="PF01909"/>
    </source>
</evidence>
<reference evidence="2" key="1">
    <citation type="submission" date="2020-05" db="EMBL/GenBank/DDBJ databases">
        <authorList>
            <person name="Chiriac C."/>
            <person name="Salcher M."/>
            <person name="Ghai R."/>
            <person name="Kavagutti S V."/>
        </authorList>
    </citation>
    <scope>NUCLEOTIDE SEQUENCE</scope>
</reference>
<feature type="domain" description="Polymerase nucleotidyl transferase" evidence="1">
    <location>
        <begin position="96"/>
        <end position="138"/>
    </location>
</feature>
<accession>A0A6J6RJB1</accession>
<dbReference type="EMBL" id="CAEZXX010000147">
    <property type="protein sequence ID" value="CAB4721808.1"/>
    <property type="molecule type" value="Genomic_DNA"/>
</dbReference>
<dbReference type="InterPro" id="IPR052548">
    <property type="entry name" value="Type_VII_TA_antitoxin"/>
</dbReference>
<dbReference type="Pfam" id="PF01909">
    <property type="entry name" value="NTP_transf_2"/>
    <property type="match status" value="1"/>
</dbReference>
<dbReference type="SUPFAM" id="SSF81301">
    <property type="entry name" value="Nucleotidyltransferase"/>
    <property type="match status" value="1"/>
</dbReference>
<dbReference type="Gene3D" id="3.30.460.10">
    <property type="entry name" value="Beta Polymerase, domain 2"/>
    <property type="match status" value="1"/>
</dbReference>
<protein>
    <submittedName>
        <fullName evidence="2">Unannotated protein</fullName>
    </submittedName>
</protein>
<dbReference type="CDD" id="cd05403">
    <property type="entry name" value="NT_KNTase_like"/>
    <property type="match status" value="1"/>
</dbReference>
<dbReference type="PANTHER" id="PTHR33933:SF1">
    <property type="entry name" value="PROTEIN ADENYLYLTRANSFERASE MNTA-RELATED"/>
    <property type="match status" value="1"/>
</dbReference>
<proteinExistence type="predicted"/>
<evidence type="ECO:0000313" key="3">
    <source>
        <dbReference type="EMBL" id="CAB4748335.1"/>
    </source>
</evidence>
<dbReference type="SUPFAM" id="SSF46785">
    <property type="entry name" value="Winged helix' DNA-binding domain"/>
    <property type="match status" value="1"/>
</dbReference>
<dbReference type="Gene3D" id="1.10.10.10">
    <property type="entry name" value="Winged helix-like DNA-binding domain superfamily/Winged helix DNA-binding domain"/>
    <property type="match status" value="1"/>
</dbReference>
<dbReference type="EMBL" id="CAFBQP010000010">
    <property type="protein sequence ID" value="CAB5055154.1"/>
    <property type="molecule type" value="Genomic_DNA"/>
</dbReference>
<dbReference type="GO" id="GO:0016779">
    <property type="term" value="F:nucleotidyltransferase activity"/>
    <property type="evidence" value="ECO:0007669"/>
    <property type="project" value="InterPro"/>
</dbReference>
<name>A0A6J6RJB1_9ZZZZ</name>
<dbReference type="EMBL" id="CAEZYY010000008">
    <property type="protein sequence ID" value="CAB4748335.1"/>
    <property type="molecule type" value="Genomic_DNA"/>
</dbReference>
<evidence type="ECO:0000313" key="4">
    <source>
        <dbReference type="EMBL" id="CAB5055154.1"/>
    </source>
</evidence>
<gene>
    <name evidence="2" type="ORF">UFOPK2602_01791</name>
    <name evidence="3" type="ORF">UFOPK2806_00856</name>
    <name evidence="4" type="ORF">UFOPK4306_00389</name>
</gene>
<dbReference type="InterPro" id="IPR043519">
    <property type="entry name" value="NT_sf"/>
</dbReference>
<evidence type="ECO:0000313" key="2">
    <source>
        <dbReference type="EMBL" id="CAB4721808.1"/>
    </source>
</evidence>
<sequence length="205" mass="21660">MLGDMDLGSPVMDVAPAVRGALLRELARLEQPVTRRQLATLAGVSPGHASSVIEGLVSSGLVHETIVGRASLVALNRKHLAAGPVLALAGLRSELIDRLRDRLGSLRGIRAAWLFGSVARGDAGSSSDVDLLVVVDDLEAPDLRNGLTLLAGDVLDWTGNALQVVEHTPTSWRRLLRSGNGLVDEVRRDGIALAGDPKPLLARSR</sequence>
<dbReference type="InterPro" id="IPR036388">
    <property type="entry name" value="WH-like_DNA-bd_sf"/>
</dbReference>
<dbReference type="AlphaFoldDB" id="A0A6J6RJB1"/>
<organism evidence="2">
    <name type="scientific">freshwater metagenome</name>
    <dbReference type="NCBI Taxonomy" id="449393"/>
    <lineage>
        <taxon>unclassified sequences</taxon>
        <taxon>metagenomes</taxon>
        <taxon>ecological metagenomes</taxon>
    </lineage>
</organism>
<dbReference type="PANTHER" id="PTHR33933">
    <property type="entry name" value="NUCLEOTIDYLTRANSFERASE"/>
    <property type="match status" value="1"/>
</dbReference>